<feature type="region of interest" description="Disordered" evidence="1">
    <location>
        <begin position="139"/>
        <end position="161"/>
    </location>
</feature>
<gene>
    <name evidence="2" type="ORF">MELLADRAFT_69918</name>
</gene>
<evidence type="ECO:0000313" key="3">
    <source>
        <dbReference type="Proteomes" id="UP000001072"/>
    </source>
</evidence>
<dbReference type="HOGENOM" id="CLU_1644101_0_0_1"/>
<feature type="compositionally biased region" description="Polar residues" evidence="1">
    <location>
        <begin position="152"/>
        <end position="161"/>
    </location>
</feature>
<keyword evidence="3" id="KW-1185">Reference proteome</keyword>
<dbReference type="RefSeq" id="XP_007419186.1">
    <property type="nucleotide sequence ID" value="XM_007419124.1"/>
</dbReference>
<dbReference type="GeneID" id="18931362"/>
<accession>F4SCT3</accession>
<dbReference type="InParanoid" id="F4SCT3"/>
<protein>
    <submittedName>
        <fullName evidence="2">Uncharacterized protein</fullName>
    </submittedName>
</protein>
<feature type="compositionally biased region" description="Polar residues" evidence="1">
    <location>
        <begin position="89"/>
        <end position="98"/>
    </location>
</feature>
<reference evidence="3" key="1">
    <citation type="journal article" date="2011" name="Proc. Natl. Acad. Sci. U.S.A.">
        <title>Obligate biotrophy features unraveled by the genomic analysis of rust fungi.</title>
        <authorList>
            <person name="Duplessis S."/>
            <person name="Cuomo C.A."/>
            <person name="Lin Y.-C."/>
            <person name="Aerts A."/>
            <person name="Tisserant E."/>
            <person name="Veneault-Fourrey C."/>
            <person name="Joly D.L."/>
            <person name="Hacquard S."/>
            <person name="Amselem J."/>
            <person name="Cantarel B.L."/>
            <person name="Chiu R."/>
            <person name="Coutinho P.M."/>
            <person name="Feau N."/>
            <person name="Field M."/>
            <person name="Frey P."/>
            <person name="Gelhaye E."/>
            <person name="Goldberg J."/>
            <person name="Grabherr M.G."/>
            <person name="Kodira C.D."/>
            <person name="Kohler A."/>
            <person name="Kuees U."/>
            <person name="Lindquist E.A."/>
            <person name="Lucas S.M."/>
            <person name="Mago R."/>
            <person name="Mauceli E."/>
            <person name="Morin E."/>
            <person name="Murat C."/>
            <person name="Pangilinan J.L."/>
            <person name="Park R."/>
            <person name="Pearson M."/>
            <person name="Quesneville H."/>
            <person name="Rouhier N."/>
            <person name="Sakthikumar S."/>
            <person name="Salamov A.A."/>
            <person name="Schmutz J."/>
            <person name="Selles B."/>
            <person name="Shapiro H."/>
            <person name="Tanguay P."/>
            <person name="Tuskan G.A."/>
            <person name="Henrissat B."/>
            <person name="Van de Peer Y."/>
            <person name="Rouze P."/>
            <person name="Ellis J.G."/>
            <person name="Dodds P.N."/>
            <person name="Schein J.E."/>
            <person name="Zhong S."/>
            <person name="Hamelin R.C."/>
            <person name="Grigoriev I.V."/>
            <person name="Szabo L.J."/>
            <person name="Martin F."/>
        </authorList>
    </citation>
    <scope>NUCLEOTIDE SEQUENCE [LARGE SCALE GENOMIC DNA]</scope>
    <source>
        <strain evidence="3">98AG31 / pathotype 3-4-7</strain>
    </source>
</reference>
<evidence type="ECO:0000313" key="2">
    <source>
        <dbReference type="EMBL" id="EGF97546.1"/>
    </source>
</evidence>
<organism evidence="3">
    <name type="scientific">Melampsora larici-populina (strain 98AG31 / pathotype 3-4-7)</name>
    <name type="common">Poplar leaf rust fungus</name>
    <dbReference type="NCBI Taxonomy" id="747676"/>
    <lineage>
        <taxon>Eukaryota</taxon>
        <taxon>Fungi</taxon>
        <taxon>Dikarya</taxon>
        <taxon>Basidiomycota</taxon>
        <taxon>Pucciniomycotina</taxon>
        <taxon>Pucciniomycetes</taxon>
        <taxon>Pucciniales</taxon>
        <taxon>Melampsoraceae</taxon>
        <taxon>Melampsora</taxon>
    </lineage>
</organism>
<dbReference type="AlphaFoldDB" id="F4SCT3"/>
<name>F4SCT3_MELLP</name>
<feature type="region of interest" description="Disordered" evidence="1">
    <location>
        <begin position="89"/>
        <end position="121"/>
    </location>
</feature>
<dbReference type="VEuPathDB" id="FungiDB:MELLADRAFT_69918"/>
<dbReference type="KEGG" id="mlr:MELLADRAFT_69918"/>
<sequence length="161" mass="17702">MAPKLWIHETEQDVPMSQSGHCTVLLGWGEPEGHSIWPPSTNSATSQTHVQDGDNTLQKVFGDIQPFEDLFSSNYTKLDEKSIQQLNAEDATPHQTAKQAAELSARGGKGRPSSPSSFDTIGNLWQLEREQEWRRGWIKAYGGPPNFPANPVGTSGQNSSQ</sequence>
<dbReference type="EMBL" id="GL883220">
    <property type="protein sequence ID" value="EGF97546.1"/>
    <property type="molecule type" value="Genomic_DNA"/>
</dbReference>
<dbReference type="Proteomes" id="UP000001072">
    <property type="component" value="Unassembled WGS sequence"/>
</dbReference>
<proteinExistence type="predicted"/>
<evidence type="ECO:0000256" key="1">
    <source>
        <dbReference type="SAM" id="MobiDB-lite"/>
    </source>
</evidence>